<sequence length="705" mass="78972">MRGAQRPAKVQWTRPFLPPLTPLSPEAAKQTFEDIADDCHDPTIIGQLLSLTDNMPLAVSLIAHLVDYEDSLECSSRGSDMDVSIRLSLSSPRVTSAPGAMDLLSLLSLLPDGLSDRELIQSQLPINSILACKTVLLGTSLAYNDNRRRLKSLVPIREHMQKYYPPAPSLVQALLNHLHMMLDLYTIYQGSNQADLVTQITPNLGNLQQLLLQGLNSNNPNLKPIIACTISLNTFNIAIGRGRIGLMDHIPPLLQPEDHVLHVQFVTGIFRSLLEGPIPNHEALASQAISHLKHVEDLVLHASFYRVLGYFYTYRDNLAKGVQTLEKALEVAKSARNINEEARILNMLASAKWPVAEYTAGLALVIEARRLLQLSGNFQEEANSLWIEAGFHRKFGAYKYSLLLLWRARECLRLCGLSDGNLDRGILNAEADTHMLKSEYAEAKKIHVTIAQNTSPEQDMFRHAYALLGIGQIDIALGTTGNDVEHTLSSAKTMLSHMVYDAGVKECEMSIANLRLAEGDLLAAKPVFQTCLQWSWGKEAEVSSYCLQQMADIRRWKLANLSWCTSYLVVFLAFAHKSRDKHALYLALQYLGEVFLLKGYEIDAENFFVIALEGFTSMDVHRNRADCMLRLGQIMEKRGDLEKAETLWMDARPLFERSLQEKDVAQLNMRLAVLRKAKAKSKFGEDLPIEDLSMQDESNDHSEGK</sequence>
<dbReference type="OrthoDB" id="3056766at2759"/>
<organism evidence="2 3">
    <name type="scientific">Mycena sanguinolenta</name>
    <dbReference type="NCBI Taxonomy" id="230812"/>
    <lineage>
        <taxon>Eukaryota</taxon>
        <taxon>Fungi</taxon>
        <taxon>Dikarya</taxon>
        <taxon>Basidiomycota</taxon>
        <taxon>Agaricomycotina</taxon>
        <taxon>Agaricomycetes</taxon>
        <taxon>Agaricomycetidae</taxon>
        <taxon>Agaricales</taxon>
        <taxon>Marasmiineae</taxon>
        <taxon>Mycenaceae</taxon>
        <taxon>Mycena</taxon>
    </lineage>
</organism>
<reference evidence="2" key="1">
    <citation type="submission" date="2020-05" db="EMBL/GenBank/DDBJ databases">
        <title>Mycena genomes resolve the evolution of fungal bioluminescence.</title>
        <authorList>
            <person name="Tsai I.J."/>
        </authorList>
    </citation>
    <scope>NUCLEOTIDE SEQUENCE</scope>
    <source>
        <strain evidence="2">160909Yilan</strain>
    </source>
</reference>
<proteinExistence type="predicted"/>
<dbReference type="Proteomes" id="UP000623467">
    <property type="component" value="Unassembled WGS sequence"/>
</dbReference>
<dbReference type="SUPFAM" id="SSF48452">
    <property type="entry name" value="TPR-like"/>
    <property type="match status" value="2"/>
</dbReference>
<dbReference type="PROSITE" id="PS50005">
    <property type="entry name" value="TPR"/>
    <property type="match status" value="1"/>
</dbReference>
<dbReference type="AlphaFoldDB" id="A0A8H6Y4F8"/>
<dbReference type="InterPro" id="IPR011990">
    <property type="entry name" value="TPR-like_helical_dom_sf"/>
</dbReference>
<dbReference type="Gene3D" id="1.25.40.10">
    <property type="entry name" value="Tetratricopeptide repeat domain"/>
    <property type="match status" value="2"/>
</dbReference>
<evidence type="ECO:0000256" key="1">
    <source>
        <dbReference type="PROSITE-ProRule" id="PRU00339"/>
    </source>
</evidence>
<accession>A0A8H6Y4F8</accession>
<keyword evidence="3" id="KW-1185">Reference proteome</keyword>
<dbReference type="InterPro" id="IPR019734">
    <property type="entry name" value="TPR_rpt"/>
</dbReference>
<keyword evidence="1" id="KW-0802">TPR repeat</keyword>
<comment type="caution">
    <text evidence="2">The sequence shown here is derived from an EMBL/GenBank/DDBJ whole genome shotgun (WGS) entry which is preliminary data.</text>
</comment>
<dbReference type="EMBL" id="JACAZH010000013">
    <property type="protein sequence ID" value="KAF7351500.1"/>
    <property type="molecule type" value="Genomic_DNA"/>
</dbReference>
<evidence type="ECO:0000313" key="3">
    <source>
        <dbReference type="Proteomes" id="UP000623467"/>
    </source>
</evidence>
<protein>
    <submittedName>
        <fullName evidence="2">ATPase-AAA-core domain-containing protein</fullName>
    </submittedName>
</protein>
<name>A0A8H6Y4F8_9AGAR</name>
<gene>
    <name evidence="2" type="ORF">MSAN_01582300</name>
</gene>
<feature type="repeat" description="TPR" evidence="1">
    <location>
        <begin position="302"/>
        <end position="335"/>
    </location>
</feature>
<evidence type="ECO:0000313" key="2">
    <source>
        <dbReference type="EMBL" id="KAF7351500.1"/>
    </source>
</evidence>